<organism evidence="2">
    <name type="scientific">marine sediment metagenome</name>
    <dbReference type="NCBI Taxonomy" id="412755"/>
    <lineage>
        <taxon>unclassified sequences</taxon>
        <taxon>metagenomes</taxon>
        <taxon>ecological metagenomes</taxon>
    </lineage>
</organism>
<reference evidence="2" key="1">
    <citation type="journal article" date="2015" name="Nature">
        <title>Complex archaea that bridge the gap between prokaryotes and eukaryotes.</title>
        <authorList>
            <person name="Spang A."/>
            <person name="Saw J.H."/>
            <person name="Jorgensen S.L."/>
            <person name="Zaremba-Niedzwiedzka K."/>
            <person name="Martijn J."/>
            <person name="Lind A.E."/>
            <person name="van Eijk R."/>
            <person name="Schleper C."/>
            <person name="Guy L."/>
            <person name="Ettema T.J."/>
        </authorList>
    </citation>
    <scope>NUCLEOTIDE SEQUENCE</scope>
</reference>
<gene>
    <name evidence="2" type="ORF">LCGC14_0329950</name>
</gene>
<dbReference type="EMBL" id="LAZR01000231">
    <property type="protein sequence ID" value="KKN80402.1"/>
    <property type="molecule type" value="Genomic_DNA"/>
</dbReference>
<feature type="region of interest" description="Disordered" evidence="1">
    <location>
        <begin position="24"/>
        <end position="53"/>
    </location>
</feature>
<name>A0A0F9TZH5_9ZZZZ</name>
<dbReference type="AlphaFoldDB" id="A0A0F9TZH5"/>
<evidence type="ECO:0000256" key="1">
    <source>
        <dbReference type="SAM" id="MobiDB-lite"/>
    </source>
</evidence>
<proteinExistence type="predicted"/>
<comment type="caution">
    <text evidence="2">The sequence shown here is derived from an EMBL/GenBank/DDBJ whole genome shotgun (WGS) entry which is preliminary data.</text>
</comment>
<sequence length="53" mass="6351">MVWWGLLVIAVIFVLFVRWESRYDDNPDLEDPEDQVKRSKGELPHGYFGKDKR</sequence>
<accession>A0A0F9TZH5</accession>
<feature type="compositionally biased region" description="Basic and acidic residues" evidence="1">
    <location>
        <begin position="34"/>
        <end position="53"/>
    </location>
</feature>
<protein>
    <submittedName>
        <fullName evidence="2">Uncharacterized protein</fullName>
    </submittedName>
</protein>
<evidence type="ECO:0000313" key="2">
    <source>
        <dbReference type="EMBL" id="KKN80402.1"/>
    </source>
</evidence>